<protein>
    <submittedName>
        <fullName evidence="2">Uncharacterized protein</fullName>
    </submittedName>
</protein>
<reference evidence="2 3" key="1">
    <citation type="journal article" date="2015" name="Genome Biol. Evol.">
        <title>Phylogenomic analyses indicate that early fungi evolved digesting cell walls of algal ancestors of land plants.</title>
        <authorList>
            <person name="Chang Y."/>
            <person name="Wang S."/>
            <person name="Sekimoto S."/>
            <person name="Aerts A.L."/>
            <person name="Choi C."/>
            <person name="Clum A."/>
            <person name="LaButti K.M."/>
            <person name="Lindquist E.A."/>
            <person name="Yee Ngan C."/>
            <person name="Ohm R.A."/>
            <person name="Salamov A.A."/>
            <person name="Grigoriev I.V."/>
            <person name="Spatafora J.W."/>
            <person name="Berbee M.L."/>
        </authorList>
    </citation>
    <scope>NUCLEOTIDE SEQUENCE [LARGE SCALE GENOMIC DNA]</scope>
    <source>
        <strain evidence="2 3">JEL478</strain>
    </source>
</reference>
<proteinExistence type="predicted"/>
<evidence type="ECO:0000313" key="2">
    <source>
        <dbReference type="EMBL" id="KXS16283.1"/>
    </source>
</evidence>
<feature type="region of interest" description="Disordered" evidence="1">
    <location>
        <begin position="35"/>
        <end position="77"/>
    </location>
</feature>
<gene>
    <name evidence="2" type="ORF">M427DRAFT_295741</name>
</gene>
<organism evidence="2 3">
    <name type="scientific">Gonapodya prolifera (strain JEL478)</name>
    <name type="common">Monoblepharis prolifera</name>
    <dbReference type="NCBI Taxonomy" id="1344416"/>
    <lineage>
        <taxon>Eukaryota</taxon>
        <taxon>Fungi</taxon>
        <taxon>Fungi incertae sedis</taxon>
        <taxon>Chytridiomycota</taxon>
        <taxon>Chytridiomycota incertae sedis</taxon>
        <taxon>Monoblepharidomycetes</taxon>
        <taxon>Monoblepharidales</taxon>
        <taxon>Gonapodyaceae</taxon>
        <taxon>Gonapodya</taxon>
    </lineage>
</organism>
<keyword evidence="3" id="KW-1185">Reference proteome</keyword>
<dbReference type="EMBL" id="KQ965754">
    <property type="protein sequence ID" value="KXS16283.1"/>
    <property type="molecule type" value="Genomic_DNA"/>
</dbReference>
<name>A0A139AIM5_GONPJ</name>
<dbReference type="OrthoDB" id="416344at2759"/>
<evidence type="ECO:0000256" key="1">
    <source>
        <dbReference type="SAM" id="MobiDB-lite"/>
    </source>
</evidence>
<evidence type="ECO:0000313" key="3">
    <source>
        <dbReference type="Proteomes" id="UP000070544"/>
    </source>
</evidence>
<feature type="compositionally biased region" description="Polar residues" evidence="1">
    <location>
        <begin position="35"/>
        <end position="54"/>
    </location>
</feature>
<dbReference type="Proteomes" id="UP000070544">
    <property type="component" value="Unassembled WGS sequence"/>
</dbReference>
<sequence length="77" mass="8173">MLMIHSAKDFRLPLTDGLGTFTALQRRGTRASCCTSPMRTTGCSSPPTVSSGTRRCSLGSKSIARSRGVGGRNQNAR</sequence>
<accession>A0A139AIM5</accession>
<dbReference type="AlphaFoldDB" id="A0A139AIM5"/>